<dbReference type="RefSeq" id="WP_127177411.1">
    <property type="nucleotide sequence ID" value="NZ_CP029078.1"/>
</dbReference>
<reference evidence="2 4" key="1">
    <citation type="submission" date="2018-04" db="EMBL/GenBank/DDBJ databases">
        <title>Complete genome sequences of Streptomyces griseoviridis K61 and characterization of antagonistic properties of biological control agents.</title>
        <authorList>
            <person name="Mariita R.M."/>
            <person name="Sello J.K."/>
        </authorList>
    </citation>
    <scope>NUCLEOTIDE SEQUENCE [LARGE SCALE GENOMIC DNA]</scope>
    <source>
        <strain evidence="2 4">K61</strain>
    </source>
</reference>
<evidence type="ECO:0000313" key="4">
    <source>
        <dbReference type="Proteomes" id="UP000501753"/>
    </source>
</evidence>
<protein>
    <submittedName>
        <fullName evidence="1">Uncharacterized protein</fullName>
    </submittedName>
</protein>
<reference evidence="1 3" key="2">
    <citation type="submission" date="2018-12" db="EMBL/GenBank/DDBJ databases">
        <title>Streptomyces griseoviridis F1-27 complete genome.</title>
        <authorList>
            <person name="Mariita R.M."/>
            <person name="Sello J.K."/>
        </authorList>
    </citation>
    <scope>NUCLEOTIDE SEQUENCE [LARGE SCALE GENOMIC DNA]</scope>
    <source>
        <strain evidence="1 3">F1-27</strain>
    </source>
</reference>
<dbReference type="EMBL" id="CP029078">
    <property type="protein sequence ID" value="QCN88633.1"/>
    <property type="molecule type" value="Genomic_DNA"/>
</dbReference>
<dbReference type="EMBL" id="CP034687">
    <property type="protein sequence ID" value="AZS84510.1"/>
    <property type="molecule type" value="Genomic_DNA"/>
</dbReference>
<evidence type="ECO:0000313" key="2">
    <source>
        <dbReference type="EMBL" id="QCN88633.1"/>
    </source>
</evidence>
<keyword evidence="4" id="KW-1185">Reference proteome</keyword>
<dbReference type="AlphaFoldDB" id="A0A3Q9KU70"/>
<gene>
    <name evidence="2" type="ORF">DDJ31_29715</name>
    <name evidence="1" type="ORF">ELQ87_09600</name>
</gene>
<dbReference type="OrthoDB" id="4519010at2"/>
<sequence length="68" mass="7314">MTSYGATERLLALGTAYTHHHDAFSGLLHSGNRALAVEEMEFGVVDSCSPWACRGEVDLVQDDFGLAS</sequence>
<dbReference type="Proteomes" id="UP000271291">
    <property type="component" value="Chromosome"/>
</dbReference>
<evidence type="ECO:0000313" key="1">
    <source>
        <dbReference type="EMBL" id="AZS84510.1"/>
    </source>
</evidence>
<evidence type="ECO:0000313" key="3">
    <source>
        <dbReference type="Proteomes" id="UP000271291"/>
    </source>
</evidence>
<dbReference type="Proteomes" id="UP000501753">
    <property type="component" value="Chromosome"/>
</dbReference>
<proteinExistence type="predicted"/>
<name>A0A3Q9KU70_STRGD</name>
<organism evidence="1 3">
    <name type="scientific">Streptomyces griseoviridis</name>
    <dbReference type="NCBI Taxonomy" id="45398"/>
    <lineage>
        <taxon>Bacteria</taxon>
        <taxon>Bacillati</taxon>
        <taxon>Actinomycetota</taxon>
        <taxon>Actinomycetes</taxon>
        <taxon>Kitasatosporales</taxon>
        <taxon>Streptomycetaceae</taxon>
        <taxon>Streptomyces</taxon>
    </lineage>
</organism>
<accession>A0A3Q9KU70</accession>
<dbReference type="KEGG" id="sgd:ELQ87_09600"/>